<evidence type="ECO:0000259" key="7">
    <source>
        <dbReference type="PROSITE" id="PS50850"/>
    </source>
</evidence>
<feature type="transmembrane region" description="Helical" evidence="6">
    <location>
        <begin position="207"/>
        <end position="230"/>
    </location>
</feature>
<feature type="transmembrane region" description="Helical" evidence="6">
    <location>
        <begin position="57"/>
        <end position="78"/>
    </location>
</feature>
<evidence type="ECO:0000256" key="6">
    <source>
        <dbReference type="SAM" id="Phobius"/>
    </source>
</evidence>
<evidence type="ECO:0000256" key="1">
    <source>
        <dbReference type="ARBA" id="ARBA00004651"/>
    </source>
</evidence>
<keyword evidence="3 6" id="KW-0812">Transmembrane</keyword>
<dbReference type="AlphaFoldDB" id="A0A173SLH0"/>
<dbReference type="PANTHER" id="PTHR23501">
    <property type="entry name" value="MAJOR FACILITATOR SUPERFAMILY"/>
    <property type="match status" value="1"/>
</dbReference>
<feature type="transmembrane region" description="Helical" evidence="6">
    <location>
        <begin position="277"/>
        <end position="298"/>
    </location>
</feature>
<dbReference type="GO" id="GO:0022857">
    <property type="term" value="F:transmembrane transporter activity"/>
    <property type="evidence" value="ECO:0007669"/>
    <property type="project" value="InterPro"/>
</dbReference>
<feature type="transmembrane region" description="Helical" evidence="6">
    <location>
        <begin position="114"/>
        <end position="136"/>
    </location>
</feature>
<dbReference type="InterPro" id="IPR036259">
    <property type="entry name" value="MFS_trans_sf"/>
</dbReference>
<accession>A0A173SLH0</accession>
<protein>
    <submittedName>
        <fullName evidence="8">Multidrug-efflux transporter 3</fullName>
    </submittedName>
</protein>
<feature type="transmembrane region" description="Helical" evidence="6">
    <location>
        <begin position="236"/>
        <end position="256"/>
    </location>
</feature>
<organism evidence="8 9">
    <name type="scientific">Coprococcus comes</name>
    <dbReference type="NCBI Taxonomy" id="410072"/>
    <lineage>
        <taxon>Bacteria</taxon>
        <taxon>Bacillati</taxon>
        <taxon>Bacillota</taxon>
        <taxon>Clostridia</taxon>
        <taxon>Lachnospirales</taxon>
        <taxon>Lachnospiraceae</taxon>
        <taxon>Coprococcus</taxon>
    </lineage>
</organism>
<dbReference type="Proteomes" id="UP000095727">
    <property type="component" value="Unassembled WGS sequence"/>
</dbReference>
<feature type="transmembrane region" description="Helical" evidence="6">
    <location>
        <begin position="343"/>
        <end position="364"/>
    </location>
</feature>
<evidence type="ECO:0000256" key="2">
    <source>
        <dbReference type="ARBA" id="ARBA00022448"/>
    </source>
</evidence>
<feature type="transmembrane region" description="Helical" evidence="6">
    <location>
        <begin position="318"/>
        <end position="336"/>
    </location>
</feature>
<gene>
    <name evidence="8" type="primary">bmr3</name>
    <name evidence="8" type="ORF">ERS852574_01514</name>
</gene>
<dbReference type="EMBL" id="CYXR01000009">
    <property type="protein sequence ID" value="CUM91070.1"/>
    <property type="molecule type" value="Genomic_DNA"/>
</dbReference>
<name>A0A173SLH0_9FIRM</name>
<dbReference type="SUPFAM" id="SSF103473">
    <property type="entry name" value="MFS general substrate transporter"/>
    <property type="match status" value="2"/>
</dbReference>
<feature type="transmembrane region" description="Helical" evidence="6">
    <location>
        <begin position="410"/>
        <end position="430"/>
    </location>
</feature>
<keyword evidence="4 6" id="KW-1133">Transmembrane helix</keyword>
<dbReference type="GO" id="GO:0005886">
    <property type="term" value="C:plasma membrane"/>
    <property type="evidence" value="ECO:0007669"/>
    <property type="project" value="UniProtKB-SubCell"/>
</dbReference>
<feature type="transmembrane region" description="Helical" evidence="6">
    <location>
        <begin position="175"/>
        <end position="195"/>
    </location>
</feature>
<feature type="transmembrane region" description="Helical" evidence="6">
    <location>
        <begin position="370"/>
        <end position="389"/>
    </location>
</feature>
<evidence type="ECO:0000313" key="8">
    <source>
        <dbReference type="EMBL" id="CUM91070.1"/>
    </source>
</evidence>
<evidence type="ECO:0000256" key="3">
    <source>
        <dbReference type="ARBA" id="ARBA00022692"/>
    </source>
</evidence>
<proteinExistence type="predicted"/>
<dbReference type="Gene3D" id="1.20.1250.20">
    <property type="entry name" value="MFS general substrate transporter like domains"/>
    <property type="match status" value="2"/>
</dbReference>
<feature type="transmembrane region" description="Helical" evidence="6">
    <location>
        <begin position="450"/>
        <end position="470"/>
    </location>
</feature>
<feature type="transmembrane region" description="Helical" evidence="6">
    <location>
        <begin position="90"/>
        <end position="108"/>
    </location>
</feature>
<sequence>MSKEQQAQEQPQVAIPLPKAKKNLVQIGCICMMLSVAMYGLVFATLTAPILEKVDAMGYVGLFSIVGAIGVSIMTPIGGKLGDLIGRRNIVVIPGIICALAGFAFAFVRSLIPLMILRLIVSLAQGAFTAAPYIIAGLINERKDVPKAMGMLATAIAVGGFGGSIIAGILTDMGLLTVAILMPAIPLILGIVLIGMNMPNQKREGKVTIDVPGMIALIVSLCGILLALNFGSSMGWTNPMILAGLVIGIIALIALVKIENKAAEPLIPMKLFKNKNYTVLLIVGFICYFYQNAMNYYAPIGAMQVMGASTSAAGALQMPRTLITIILPTIAGAWVGKKAANAWKAMVIGTSLAMIPMAVMALVTNSGASIMIYFVALAVTGIAESFRAVSITPTAQAMLAPEDMGIGTSLVNFANSLSGTIAVAVFAVAYNASTSADPTNVALIQNGVKSVFWTAAVVTLIGLLLVIFIVKPEMSKKAAESK</sequence>
<dbReference type="InterPro" id="IPR011701">
    <property type="entry name" value="MFS"/>
</dbReference>
<feature type="transmembrane region" description="Helical" evidence="6">
    <location>
        <begin position="148"/>
        <end position="169"/>
    </location>
</feature>
<keyword evidence="5 6" id="KW-0472">Membrane</keyword>
<evidence type="ECO:0000256" key="4">
    <source>
        <dbReference type="ARBA" id="ARBA00022989"/>
    </source>
</evidence>
<reference evidence="8 9" key="1">
    <citation type="submission" date="2015-09" db="EMBL/GenBank/DDBJ databases">
        <authorList>
            <consortium name="Pathogen Informatics"/>
        </authorList>
    </citation>
    <scope>NUCLEOTIDE SEQUENCE [LARGE SCALE GENOMIC DNA]</scope>
    <source>
        <strain evidence="8 9">2789STDY5834962</strain>
    </source>
</reference>
<keyword evidence="2" id="KW-0813">Transport</keyword>
<dbReference type="PROSITE" id="PS50850">
    <property type="entry name" value="MFS"/>
    <property type="match status" value="1"/>
</dbReference>
<feature type="transmembrane region" description="Helical" evidence="6">
    <location>
        <begin position="27"/>
        <end position="51"/>
    </location>
</feature>
<evidence type="ECO:0000256" key="5">
    <source>
        <dbReference type="ARBA" id="ARBA00023136"/>
    </source>
</evidence>
<dbReference type="PANTHER" id="PTHR23501:SF191">
    <property type="entry name" value="VACUOLAR BASIC AMINO ACID TRANSPORTER 4"/>
    <property type="match status" value="1"/>
</dbReference>
<comment type="subcellular location">
    <subcellularLocation>
        <location evidence="1">Cell membrane</location>
        <topology evidence="1">Multi-pass membrane protein</topology>
    </subcellularLocation>
</comment>
<dbReference type="Pfam" id="PF07690">
    <property type="entry name" value="MFS_1"/>
    <property type="match status" value="2"/>
</dbReference>
<dbReference type="InterPro" id="IPR020846">
    <property type="entry name" value="MFS_dom"/>
</dbReference>
<dbReference type="RefSeq" id="WP_055156456.1">
    <property type="nucleotide sequence ID" value="NZ_CYXR01000009.1"/>
</dbReference>
<feature type="domain" description="Major facilitator superfamily (MFS) profile" evidence="7">
    <location>
        <begin position="24"/>
        <end position="474"/>
    </location>
</feature>
<evidence type="ECO:0000313" key="9">
    <source>
        <dbReference type="Proteomes" id="UP000095727"/>
    </source>
</evidence>